<dbReference type="EMBL" id="SNRW01000451">
    <property type="protein sequence ID" value="KAA6401064.1"/>
    <property type="molecule type" value="Genomic_DNA"/>
</dbReference>
<evidence type="ECO:0000313" key="2">
    <source>
        <dbReference type="Proteomes" id="UP000324800"/>
    </source>
</evidence>
<gene>
    <name evidence="1" type="ORF">EZS28_003403</name>
</gene>
<reference evidence="1 2" key="1">
    <citation type="submission" date="2019-03" db="EMBL/GenBank/DDBJ databases">
        <title>Single cell metagenomics reveals metabolic interactions within the superorganism composed of flagellate Streblomastix strix and complex community of Bacteroidetes bacteria on its surface.</title>
        <authorList>
            <person name="Treitli S.C."/>
            <person name="Kolisko M."/>
            <person name="Husnik F."/>
            <person name="Keeling P."/>
            <person name="Hampl V."/>
        </authorList>
    </citation>
    <scope>NUCLEOTIDE SEQUENCE [LARGE SCALE GENOMIC DNA]</scope>
    <source>
        <strain evidence="1">ST1C</strain>
    </source>
</reference>
<dbReference type="AlphaFoldDB" id="A0A5J4X1H6"/>
<proteinExistence type="predicted"/>
<dbReference type="Proteomes" id="UP000324800">
    <property type="component" value="Unassembled WGS sequence"/>
</dbReference>
<evidence type="ECO:0000313" key="1">
    <source>
        <dbReference type="EMBL" id="KAA6401064.1"/>
    </source>
</evidence>
<organism evidence="1 2">
    <name type="scientific">Streblomastix strix</name>
    <dbReference type="NCBI Taxonomy" id="222440"/>
    <lineage>
        <taxon>Eukaryota</taxon>
        <taxon>Metamonada</taxon>
        <taxon>Preaxostyla</taxon>
        <taxon>Oxymonadida</taxon>
        <taxon>Streblomastigidae</taxon>
        <taxon>Streblomastix</taxon>
    </lineage>
</organism>
<accession>A0A5J4X1H6</accession>
<sequence>MRSMRYLVLDIYFHLIDLDQSSENDLINFDREAILFDHAVTIHLIQLYCSMTQGHYYEEAGFKDVKPDKIGLFKLLILLELFSPKSASEFWQLSDLF</sequence>
<comment type="caution">
    <text evidence="1">The sequence shown here is derived from an EMBL/GenBank/DDBJ whole genome shotgun (WGS) entry which is preliminary data.</text>
</comment>
<name>A0A5J4X1H6_9EUKA</name>
<protein>
    <submittedName>
        <fullName evidence="1">Uncharacterized protein</fullName>
    </submittedName>
</protein>